<dbReference type="PANTHER" id="PTHR12737">
    <property type="entry name" value="DIMETHYLARGININE DIMETHYLAMINOHYDROLASE"/>
    <property type="match status" value="1"/>
</dbReference>
<evidence type="ECO:0000256" key="1">
    <source>
        <dbReference type="ARBA" id="ARBA00008532"/>
    </source>
</evidence>
<name>A0A6J6CWG3_9ZZZZ</name>
<dbReference type="InterPro" id="IPR033199">
    <property type="entry name" value="DDAH-like"/>
</dbReference>
<dbReference type="EMBL" id="CAEZSL010000244">
    <property type="protein sequence ID" value="CAB4555697.1"/>
    <property type="molecule type" value="Genomic_DNA"/>
</dbReference>
<comment type="similarity">
    <text evidence="1">Belongs to the DDAH family.</text>
</comment>
<evidence type="ECO:0000256" key="2">
    <source>
        <dbReference type="ARBA" id="ARBA00022801"/>
    </source>
</evidence>
<dbReference type="SUPFAM" id="SSF55909">
    <property type="entry name" value="Pentein"/>
    <property type="match status" value="1"/>
</dbReference>
<dbReference type="PANTHER" id="PTHR12737:SF9">
    <property type="entry name" value="DIMETHYLARGININASE"/>
    <property type="match status" value="1"/>
</dbReference>
<keyword evidence="2" id="KW-0378">Hydrolase</keyword>
<evidence type="ECO:0000313" key="3">
    <source>
        <dbReference type="EMBL" id="CAB4555697.1"/>
    </source>
</evidence>
<reference evidence="3" key="1">
    <citation type="submission" date="2020-05" db="EMBL/GenBank/DDBJ databases">
        <authorList>
            <person name="Chiriac C."/>
            <person name="Salcher M."/>
            <person name="Ghai R."/>
            <person name="Kavagutti S V."/>
        </authorList>
    </citation>
    <scope>NUCLEOTIDE SEQUENCE</scope>
</reference>
<dbReference type="NCBIfam" id="NF045660">
    <property type="entry name" value="DiMthArgaseDdahStm"/>
    <property type="match status" value="1"/>
</dbReference>
<dbReference type="GO" id="GO:0045429">
    <property type="term" value="P:positive regulation of nitric oxide biosynthetic process"/>
    <property type="evidence" value="ECO:0007669"/>
    <property type="project" value="TreeGrafter"/>
</dbReference>
<accession>A0A6J6CWG3</accession>
<dbReference type="GO" id="GO:0016403">
    <property type="term" value="F:dimethylargininase activity"/>
    <property type="evidence" value="ECO:0007669"/>
    <property type="project" value="TreeGrafter"/>
</dbReference>
<gene>
    <name evidence="3" type="ORF">UFOPK1421_01572</name>
</gene>
<sequence length="255" mass="27519">MSSRPIALVRRPSPLLEQGLVTHIERTPVDVELALKQWSNYVEALRLCKWSIIEVPAIDECPDGVFIEDTVVIYKGVAIITRPGNDLRKPEVTAIEPVVTEVGCAVERIVAHGTMDGGDVLKVGDIIYVGLGGRTNAEGIAQFAAIVEPLGATVITVPISKVLHLKSAVTALPNGTIIGFEPLVDDLSLFPDFLAMPEESGAHVIIVGEKRLIMASDAPESAEMLRDMGYLVIEANISEFIKLEGCVTCLSVRIR</sequence>
<dbReference type="GO" id="GO:0016597">
    <property type="term" value="F:amino acid binding"/>
    <property type="evidence" value="ECO:0007669"/>
    <property type="project" value="TreeGrafter"/>
</dbReference>
<organism evidence="3">
    <name type="scientific">freshwater metagenome</name>
    <dbReference type="NCBI Taxonomy" id="449393"/>
    <lineage>
        <taxon>unclassified sequences</taxon>
        <taxon>metagenomes</taxon>
        <taxon>ecological metagenomes</taxon>
    </lineage>
</organism>
<dbReference type="GO" id="GO:0000052">
    <property type="term" value="P:citrulline metabolic process"/>
    <property type="evidence" value="ECO:0007669"/>
    <property type="project" value="TreeGrafter"/>
</dbReference>
<dbReference type="GO" id="GO:0006525">
    <property type="term" value="P:arginine metabolic process"/>
    <property type="evidence" value="ECO:0007669"/>
    <property type="project" value="TreeGrafter"/>
</dbReference>
<proteinExistence type="inferred from homology"/>
<dbReference type="Gene3D" id="3.75.10.10">
    <property type="entry name" value="L-arginine/glycine Amidinotransferase, Chain A"/>
    <property type="match status" value="1"/>
</dbReference>
<dbReference type="AlphaFoldDB" id="A0A6J6CWG3"/>
<protein>
    <submittedName>
        <fullName evidence="3">Unannotated protein</fullName>
    </submittedName>
</protein>